<gene>
    <name evidence="1" type="ORF">COMA2_130018</name>
</gene>
<keyword evidence="2" id="KW-1185">Reference proteome</keyword>
<dbReference type="STRING" id="1742973.COMA2_130018"/>
<evidence type="ECO:0000313" key="2">
    <source>
        <dbReference type="Proteomes" id="UP000198736"/>
    </source>
</evidence>
<dbReference type="Proteomes" id="UP000198736">
    <property type="component" value="Unassembled WGS sequence"/>
</dbReference>
<proteinExistence type="predicted"/>
<evidence type="ECO:0000313" key="1">
    <source>
        <dbReference type="EMBL" id="CUS33335.1"/>
    </source>
</evidence>
<protein>
    <submittedName>
        <fullName evidence="1">Uncharacterized protein</fullName>
    </submittedName>
</protein>
<accession>A0A0S4L6L0</accession>
<name>A0A0S4L6L0_9BACT</name>
<reference evidence="2" key="1">
    <citation type="submission" date="2015-10" db="EMBL/GenBank/DDBJ databases">
        <authorList>
            <person name="Luecker S."/>
            <person name="Luecker S."/>
        </authorList>
    </citation>
    <scope>NUCLEOTIDE SEQUENCE [LARGE SCALE GENOMIC DNA]</scope>
</reference>
<sequence>MSRCSLWSRLGFNHGNQASDRIPALEQSRDLLNFFGAQHAVNDRRDEMQGLTAQKIHRPHGFQKHRRRSRHASFDNHLGYSFKQLDIFNGEGLSLRSNGKRMAQAGSQVSQFFDDVFLGECRHK</sequence>
<dbReference type="AlphaFoldDB" id="A0A0S4L6L0"/>
<dbReference type="EMBL" id="CZPZ01000005">
    <property type="protein sequence ID" value="CUS33335.1"/>
    <property type="molecule type" value="Genomic_DNA"/>
</dbReference>
<organism evidence="1 2">
    <name type="scientific">Candidatus Nitrospira nitrificans</name>
    <dbReference type="NCBI Taxonomy" id="1742973"/>
    <lineage>
        <taxon>Bacteria</taxon>
        <taxon>Pseudomonadati</taxon>
        <taxon>Nitrospirota</taxon>
        <taxon>Nitrospiria</taxon>
        <taxon>Nitrospirales</taxon>
        <taxon>Nitrospiraceae</taxon>
        <taxon>Nitrospira</taxon>
    </lineage>
</organism>